<protein>
    <submittedName>
        <fullName evidence="2">Uncharacterized protein</fullName>
    </submittedName>
</protein>
<accession>A0ABR2T0K8</accession>
<evidence type="ECO:0000256" key="1">
    <source>
        <dbReference type="SAM" id="MobiDB-lite"/>
    </source>
</evidence>
<dbReference type="Proteomes" id="UP001396334">
    <property type="component" value="Unassembled WGS sequence"/>
</dbReference>
<feature type="region of interest" description="Disordered" evidence="1">
    <location>
        <begin position="1"/>
        <end position="54"/>
    </location>
</feature>
<sequence length="145" mass="15089">MQGESLSNDQPIPANSTTVSVCDRTGPGQGNQVSSPGVSTTPVGRESTDLADSSSAALVNDQAIDNWRQVDAAAYEPQVGVDTFNNSTSVQSDMGADVALPDSNADLVTNEHHMTESVDVAGSEAVSCSNIHPMRLRCLSGSRQP</sequence>
<gene>
    <name evidence="2" type="ORF">V6N11_032414</name>
</gene>
<feature type="compositionally biased region" description="Polar residues" evidence="1">
    <location>
        <begin position="1"/>
        <end position="20"/>
    </location>
</feature>
<name>A0ABR2T0K8_9ROSI</name>
<evidence type="ECO:0000313" key="3">
    <source>
        <dbReference type="Proteomes" id="UP001396334"/>
    </source>
</evidence>
<evidence type="ECO:0000313" key="2">
    <source>
        <dbReference type="EMBL" id="KAK9031016.1"/>
    </source>
</evidence>
<feature type="compositionally biased region" description="Polar residues" evidence="1">
    <location>
        <begin position="30"/>
        <end position="42"/>
    </location>
</feature>
<reference evidence="2 3" key="1">
    <citation type="journal article" date="2024" name="G3 (Bethesda)">
        <title>Genome assembly of Hibiscus sabdariffa L. provides insights into metabolisms of medicinal natural products.</title>
        <authorList>
            <person name="Kim T."/>
        </authorList>
    </citation>
    <scope>NUCLEOTIDE SEQUENCE [LARGE SCALE GENOMIC DNA]</scope>
    <source>
        <strain evidence="2">TK-2024</strain>
        <tissue evidence="2">Old leaves</tissue>
    </source>
</reference>
<comment type="caution">
    <text evidence="2">The sequence shown here is derived from an EMBL/GenBank/DDBJ whole genome shotgun (WGS) entry which is preliminary data.</text>
</comment>
<organism evidence="2 3">
    <name type="scientific">Hibiscus sabdariffa</name>
    <name type="common">roselle</name>
    <dbReference type="NCBI Taxonomy" id="183260"/>
    <lineage>
        <taxon>Eukaryota</taxon>
        <taxon>Viridiplantae</taxon>
        <taxon>Streptophyta</taxon>
        <taxon>Embryophyta</taxon>
        <taxon>Tracheophyta</taxon>
        <taxon>Spermatophyta</taxon>
        <taxon>Magnoliopsida</taxon>
        <taxon>eudicotyledons</taxon>
        <taxon>Gunneridae</taxon>
        <taxon>Pentapetalae</taxon>
        <taxon>rosids</taxon>
        <taxon>malvids</taxon>
        <taxon>Malvales</taxon>
        <taxon>Malvaceae</taxon>
        <taxon>Malvoideae</taxon>
        <taxon>Hibiscus</taxon>
    </lineage>
</organism>
<keyword evidence="3" id="KW-1185">Reference proteome</keyword>
<dbReference type="EMBL" id="JBBPBN010000010">
    <property type="protein sequence ID" value="KAK9031016.1"/>
    <property type="molecule type" value="Genomic_DNA"/>
</dbReference>
<proteinExistence type="predicted"/>